<accession>A0A975D1S2</accession>
<dbReference type="AlphaFoldDB" id="A0A975D1S2"/>
<dbReference type="EMBL" id="CP059319">
    <property type="protein sequence ID" value="QTH21231.1"/>
    <property type="molecule type" value="Genomic_DNA"/>
</dbReference>
<feature type="domain" description="SnoaL-like" evidence="2">
    <location>
        <begin position="27"/>
        <end position="100"/>
    </location>
</feature>
<proteinExistence type="predicted"/>
<reference evidence="3" key="1">
    <citation type="submission" date="2020-07" db="EMBL/GenBank/DDBJ databases">
        <authorList>
            <person name="Camacho E."/>
        </authorList>
    </citation>
    <scope>NUCLEOTIDE SEQUENCE</scope>
    <source>
        <strain evidence="3">MPO218</strain>
    </source>
</reference>
<dbReference type="InterPro" id="IPR032710">
    <property type="entry name" value="NTF2-like_dom_sf"/>
</dbReference>
<organism evidence="3 4">
    <name type="scientific">Rhizorhabdus wittichii</name>
    <dbReference type="NCBI Taxonomy" id="160791"/>
    <lineage>
        <taxon>Bacteria</taxon>
        <taxon>Pseudomonadati</taxon>
        <taxon>Pseudomonadota</taxon>
        <taxon>Alphaproteobacteria</taxon>
        <taxon>Sphingomonadales</taxon>
        <taxon>Sphingomonadaceae</taxon>
        <taxon>Rhizorhabdus</taxon>
    </lineage>
</organism>
<feature type="region of interest" description="Disordered" evidence="1">
    <location>
        <begin position="144"/>
        <end position="163"/>
    </location>
</feature>
<dbReference type="Proteomes" id="UP000664914">
    <property type="component" value="Chromosome"/>
</dbReference>
<protein>
    <submittedName>
        <fullName evidence="3">Nuclear transport factor 2 family protein</fullName>
    </submittedName>
</protein>
<dbReference type="SUPFAM" id="SSF54427">
    <property type="entry name" value="NTF2-like"/>
    <property type="match status" value="1"/>
</dbReference>
<evidence type="ECO:0000313" key="4">
    <source>
        <dbReference type="Proteomes" id="UP000664914"/>
    </source>
</evidence>
<dbReference type="Gene3D" id="3.10.450.50">
    <property type="match status" value="1"/>
</dbReference>
<reference evidence="3" key="2">
    <citation type="submission" date="2021-04" db="EMBL/GenBank/DDBJ databases">
        <title>Isolation and genomic analysis of the ibuprofen-degrading bacterium Sphingomonas strain MPO218.</title>
        <authorList>
            <person name="Aulestia M."/>
            <person name="Flores A."/>
            <person name="Mangas E.L."/>
            <person name="Perez-Pulido A.J."/>
            <person name="Santero E."/>
            <person name="Camacho E.M."/>
        </authorList>
    </citation>
    <scope>NUCLEOTIDE SEQUENCE</scope>
    <source>
        <strain evidence="3">MPO218</strain>
    </source>
</reference>
<dbReference type="InterPro" id="IPR037401">
    <property type="entry name" value="SnoaL-like"/>
</dbReference>
<evidence type="ECO:0000256" key="1">
    <source>
        <dbReference type="SAM" id="MobiDB-lite"/>
    </source>
</evidence>
<sequence>MKVYPESEVRAAWEHVLAAREKIGRGEADWGDLAEHFTEDAVYIDAVWGRYVGREAIRTFMHDCMVGFEDWRFPTLWTLVKDNLVVCAFWSRVPGLKPNGDHADCLCFSVAIYAGDGLFCYETDVFNMAELGVLVEEVGWTPPANSSPVPQKPDRNQLPPDRPGIGHWGLAV</sequence>
<dbReference type="Pfam" id="PF12680">
    <property type="entry name" value="SnoaL_2"/>
    <property type="match status" value="1"/>
</dbReference>
<evidence type="ECO:0000313" key="3">
    <source>
        <dbReference type="EMBL" id="QTH21231.1"/>
    </source>
</evidence>
<gene>
    <name evidence="3" type="ORF">HRJ34_23410</name>
</gene>
<evidence type="ECO:0000259" key="2">
    <source>
        <dbReference type="Pfam" id="PF12680"/>
    </source>
</evidence>
<name>A0A975D1S2_9SPHN</name>
<dbReference type="RefSeq" id="WP_011952889.1">
    <property type="nucleotide sequence ID" value="NZ_CP059319.1"/>
</dbReference>